<evidence type="ECO:0000256" key="6">
    <source>
        <dbReference type="SAM" id="Coils"/>
    </source>
</evidence>
<dbReference type="OrthoDB" id="9790951at2"/>
<dbReference type="PIRSF" id="PIRSF006158">
    <property type="entry name" value="UCP006158_SH3"/>
    <property type="match status" value="1"/>
</dbReference>
<evidence type="ECO:0000313" key="10">
    <source>
        <dbReference type="EMBL" id="KAA8713965.1"/>
    </source>
</evidence>
<proteinExistence type="predicted"/>
<feature type="coiled-coil region" evidence="6">
    <location>
        <begin position="128"/>
        <end position="155"/>
    </location>
</feature>
<dbReference type="InterPro" id="IPR016476">
    <property type="entry name" value="SH3_dom_pro"/>
</dbReference>
<dbReference type="EMBL" id="VXKB01000005">
    <property type="protein sequence ID" value="KAA8713965.1"/>
    <property type="molecule type" value="Genomic_DNA"/>
</dbReference>
<evidence type="ECO:0000256" key="2">
    <source>
        <dbReference type="ARBA" id="ARBA00022692"/>
    </source>
</evidence>
<evidence type="ECO:0000256" key="3">
    <source>
        <dbReference type="ARBA" id="ARBA00022729"/>
    </source>
</evidence>
<dbReference type="SMART" id="SM00287">
    <property type="entry name" value="SH3b"/>
    <property type="match status" value="1"/>
</dbReference>
<feature type="domain" description="SH3b" evidence="9">
    <location>
        <begin position="24"/>
        <end position="90"/>
    </location>
</feature>
<evidence type="ECO:0000256" key="7">
    <source>
        <dbReference type="SAM" id="Phobius"/>
    </source>
</evidence>
<gene>
    <name evidence="10" type="ORF">F4V73_15545</name>
</gene>
<keyword evidence="5 7" id="KW-0472">Membrane</keyword>
<evidence type="ECO:0000256" key="5">
    <source>
        <dbReference type="ARBA" id="ARBA00023136"/>
    </source>
</evidence>
<evidence type="ECO:0000256" key="8">
    <source>
        <dbReference type="SAM" id="SignalP"/>
    </source>
</evidence>
<keyword evidence="4 7" id="KW-1133">Transmembrane helix</keyword>
<keyword evidence="3 8" id="KW-0732">Signal</keyword>
<protein>
    <submittedName>
        <fullName evidence="10">SH3 domain-containing protein</fullName>
    </submittedName>
</protein>
<dbReference type="InterPro" id="IPR003646">
    <property type="entry name" value="SH3-like_bac-type"/>
</dbReference>
<reference evidence="10 11" key="1">
    <citation type="submission" date="2019-09" db="EMBL/GenBank/DDBJ databases">
        <title>Draft genome sequence of various Type strains from the CCUG.</title>
        <authorList>
            <person name="Pineiro-Iglesias B."/>
            <person name="Tunovic T."/>
            <person name="Unosson C."/>
            <person name="Inganas E."/>
            <person name="Ohlen M."/>
            <person name="Cardew S."/>
            <person name="Jensie-Markopoulos S."/>
            <person name="Salva-Serra F."/>
            <person name="Jaen-Luchoro D."/>
            <person name="Karlsson R."/>
            <person name="Svensson-Stadler L."/>
            <person name="Chun J."/>
            <person name="Moore E."/>
        </authorList>
    </citation>
    <scope>NUCLEOTIDE SEQUENCE [LARGE SCALE GENOMIC DNA]</scope>
    <source>
        <strain evidence="10 11">CCUG 53682T</strain>
    </source>
</reference>
<accession>A0A5M9R3F8</accession>
<dbReference type="GO" id="GO:0016020">
    <property type="term" value="C:membrane"/>
    <property type="evidence" value="ECO:0007669"/>
    <property type="project" value="UniProtKB-SubCell"/>
</dbReference>
<keyword evidence="2 7" id="KW-0812">Transmembrane</keyword>
<dbReference type="Gene3D" id="2.30.30.40">
    <property type="entry name" value="SH3 Domains"/>
    <property type="match status" value="1"/>
</dbReference>
<dbReference type="Pfam" id="PF08239">
    <property type="entry name" value="SH3_3"/>
    <property type="match status" value="1"/>
</dbReference>
<feature type="transmembrane region" description="Helical" evidence="7">
    <location>
        <begin position="174"/>
        <end position="196"/>
    </location>
</feature>
<evidence type="ECO:0000256" key="1">
    <source>
        <dbReference type="ARBA" id="ARBA00004167"/>
    </source>
</evidence>
<dbReference type="AlphaFoldDB" id="A0A5M9R3F8"/>
<organism evidence="10 11">
    <name type="scientific">Morganella psychrotolerans</name>
    <dbReference type="NCBI Taxonomy" id="368603"/>
    <lineage>
        <taxon>Bacteria</taxon>
        <taxon>Pseudomonadati</taxon>
        <taxon>Pseudomonadota</taxon>
        <taxon>Gammaproteobacteria</taxon>
        <taxon>Enterobacterales</taxon>
        <taxon>Morganellaceae</taxon>
        <taxon>Morganella</taxon>
    </lineage>
</organism>
<feature type="chain" id="PRO_5024365599" evidence="8">
    <location>
        <begin position="24"/>
        <end position="207"/>
    </location>
</feature>
<comment type="subcellular location">
    <subcellularLocation>
        <location evidence="1">Membrane</location>
        <topology evidence="1">Single-pass membrane protein</topology>
    </subcellularLocation>
</comment>
<dbReference type="NCBIfam" id="TIGR04211">
    <property type="entry name" value="SH3_and_anchor"/>
    <property type="match status" value="1"/>
</dbReference>
<dbReference type="PROSITE" id="PS51781">
    <property type="entry name" value="SH3B"/>
    <property type="match status" value="1"/>
</dbReference>
<dbReference type="Proteomes" id="UP000322181">
    <property type="component" value="Unassembled WGS sequence"/>
</dbReference>
<comment type="caution">
    <text evidence="10">The sequence shown here is derived from an EMBL/GenBank/DDBJ whole genome shotgun (WGS) entry which is preliminary data.</text>
</comment>
<name>A0A5M9R3F8_9GAMM</name>
<keyword evidence="6" id="KW-0175">Coiled coil</keyword>
<feature type="signal peptide" evidence="8">
    <location>
        <begin position="1"/>
        <end position="23"/>
    </location>
</feature>
<evidence type="ECO:0000313" key="11">
    <source>
        <dbReference type="Proteomes" id="UP000322181"/>
    </source>
</evidence>
<sequence>MTMKKLALLPLLFAALGSLTAYAEETRYVSDDLSTYVHSGPSARYRIAGSLNSGEKVTVINVNNETGFVQVRDSKNRDVWLPKEMLSATPSLKERVPAMEDEIKTLRGKLANIDGTWNDKTADIQNRVAASDDIIDNLKKENDSLRNQVVVAKKKLDAISVQLDDKQRDIILQWFMYGGGVAGVGLLLGLLLPHMVPRRKKKDRWMN</sequence>
<evidence type="ECO:0000256" key="4">
    <source>
        <dbReference type="ARBA" id="ARBA00022989"/>
    </source>
</evidence>
<evidence type="ECO:0000259" key="9">
    <source>
        <dbReference type="PROSITE" id="PS51781"/>
    </source>
</evidence>